<evidence type="ECO:0000313" key="5">
    <source>
        <dbReference type="EMBL" id="KAK5942612.1"/>
    </source>
</evidence>
<comment type="similarity">
    <text evidence="1">Belongs to the Cdt1 family.</text>
</comment>
<feature type="compositionally biased region" description="Low complexity" evidence="3">
    <location>
        <begin position="297"/>
        <end position="306"/>
    </location>
</feature>
<comment type="caution">
    <text evidence="5">The sequence shown here is derived from an EMBL/GenBank/DDBJ whole genome shotgun (WGS) entry which is preliminary data.</text>
</comment>
<gene>
    <name evidence="5" type="ORF">PMZ80_005177</name>
</gene>
<dbReference type="Gene3D" id="1.10.10.1420">
    <property type="entry name" value="DNA replication factor Cdt1, C-terminal WH domain"/>
    <property type="match status" value="1"/>
</dbReference>
<feature type="compositionally biased region" description="Basic residues" evidence="3">
    <location>
        <begin position="57"/>
        <end position="68"/>
    </location>
</feature>
<feature type="domain" description="DNA replication factor Cdt1 C-terminal" evidence="4">
    <location>
        <begin position="335"/>
        <end position="446"/>
    </location>
</feature>
<keyword evidence="2" id="KW-0131">Cell cycle</keyword>
<organism evidence="5 6">
    <name type="scientific">Knufia obscura</name>
    <dbReference type="NCBI Taxonomy" id="1635080"/>
    <lineage>
        <taxon>Eukaryota</taxon>
        <taxon>Fungi</taxon>
        <taxon>Dikarya</taxon>
        <taxon>Ascomycota</taxon>
        <taxon>Pezizomycotina</taxon>
        <taxon>Eurotiomycetes</taxon>
        <taxon>Chaetothyriomycetidae</taxon>
        <taxon>Chaetothyriales</taxon>
        <taxon>Trichomeriaceae</taxon>
        <taxon>Knufia</taxon>
    </lineage>
</organism>
<feature type="compositionally biased region" description="Polar residues" evidence="3">
    <location>
        <begin position="16"/>
        <end position="27"/>
    </location>
</feature>
<dbReference type="RefSeq" id="XP_064730702.1">
    <property type="nucleotide sequence ID" value="XM_064873598.1"/>
</dbReference>
<accession>A0ABR0RPT6</accession>
<sequence length="481" mass="54179">MAPSSRNRISKPQARPENTTAFRITKSSKLNVNKQKLDAIEEIIAEKEQPQSQPHLPKQKPNSKKRRRDAVDSDAENEEGATQRPQKALRKVRQTKLQLQILTPPASSPEPEHENENEPLPETLEELKSLHKSFTQALGVHYAHNGTSNAVSLAALMPAMTRLWKRRTVSVADVERMLAVWEVTLAPGKEVEHSKGPFRLVATGIGSNAQAKVEYAWTNSSGTFIESELHQKYEAAIERVWQSAQVNADAYSFVYEPLITFPRLKCQIGTQTQARREKITSIRDTILSKQPQPQPPQSQVQLQSEPDFSKLQISDPSDNKKPISREETLKSRTTSLFDRLRAKQAANNTSAPQTSATLLRRRALHRIPEIIDILRLKQSQKLNSLFRSDLHGLPNGTGARKMKVSFSLESLVQEIRDSGRVLIAAEEIRECIVLLGREVPDGWCSVYLGEGVKCVTLQGEGWRKEEVRGWCEGEVRRMDGK</sequence>
<evidence type="ECO:0000256" key="2">
    <source>
        <dbReference type="ARBA" id="ARBA00023306"/>
    </source>
</evidence>
<protein>
    <recommendedName>
        <fullName evidence="4">DNA replication factor Cdt1 C-terminal domain-containing protein</fullName>
    </recommendedName>
</protein>
<dbReference type="InterPro" id="IPR032054">
    <property type="entry name" value="Cdt1_C"/>
</dbReference>
<proteinExistence type="inferred from homology"/>
<dbReference type="Proteomes" id="UP001334248">
    <property type="component" value="Unassembled WGS sequence"/>
</dbReference>
<dbReference type="GeneID" id="89998626"/>
<evidence type="ECO:0000256" key="1">
    <source>
        <dbReference type="ARBA" id="ARBA00008356"/>
    </source>
</evidence>
<dbReference type="Pfam" id="PF26121">
    <property type="entry name" value="HTH_CDT1"/>
    <property type="match status" value="1"/>
</dbReference>
<evidence type="ECO:0000259" key="4">
    <source>
        <dbReference type="Pfam" id="PF16679"/>
    </source>
</evidence>
<feature type="region of interest" description="Disordered" evidence="3">
    <location>
        <begin position="1"/>
        <end position="27"/>
    </location>
</feature>
<evidence type="ECO:0000313" key="6">
    <source>
        <dbReference type="Proteomes" id="UP001334248"/>
    </source>
</evidence>
<keyword evidence="6" id="KW-1185">Reference proteome</keyword>
<feature type="region of interest" description="Disordered" evidence="3">
    <location>
        <begin position="286"/>
        <end position="328"/>
    </location>
</feature>
<dbReference type="Pfam" id="PF16679">
    <property type="entry name" value="CDT1_C"/>
    <property type="match status" value="1"/>
</dbReference>
<feature type="compositionally biased region" description="Basic and acidic residues" evidence="3">
    <location>
        <begin position="317"/>
        <end position="328"/>
    </location>
</feature>
<name>A0ABR0RPT6_9EURO</name>
<feature type="region of interest" description="Disordered" evidence="3">
    <location>
        <begin position="42"/>
        <end position="93"/>
    </location>
</feature>
<reference evidence="5 6" key="1">
    <citation type="journal article" date="2023" name="Res Sq">
        <title>Genomic and morphological characterization of Knufia obscura isolated from the Mars 2020 spacecraft assembly facility.</title>
        <authorList>
            <person name="Chander A.M."/>
            <person name="Teixeira M.M."/>
            <person name="Singh N.K."/>
            <person name="Williams M.P."/>
            <person name="Parker C.W."/>
            <person name="Leo P."/>
            <person name="Stajich J.E."/>
            <person name="Torok T."/>
            <person name="Tighe S."/>
            <person name="Mason C.E."/>
            <person name="Venkateswaran K."/>
        </authorList>
    </citation>
    <scope>NUCLEOTIDE SEQUENCE [LARGE SCALE GENOMIC DNA]</scope>
    <source>
        <strain evidence="5 6">CCFEE 5817</strain>
    </source>
</reference>
<evidence type="ECO:0000256" key="3">
    <source>
        <dbReference type="SAM" id="MobiDB-lite"/>
    </source>
</evidence>
<dbReference type="InterPro" id="IPR038090">
    <property type="entry name" value="Cdt1_C_WH_dom_sf"/>
</dbReference>
<dbReference type="EMBL" id="JAVHJV010000005">
    <property type="protein sequence ID" value="KAK5942612.1"/>
    <property type="molecule type" value="Genomic_DNA"/>
</dbReference>